<feature type="domain" description="RRM" evidence="4">
    <location>
        <begin position="1124"/>
        <end position="1204"/>
    </location>
</feature>
<sequence length="1970" mass="203658">MSIPNTCSNGQPVHVSPIVSTAQDANVAPPGGAVLGAPRSSGDGVTGGELQPNLPRHQLDLYGGIPAFGSDLANAAVSASTAAADTHDGNVNAHSAHFSTAQRHKNLLSYGRLGGDSEPASTVEPAVCSSSSGAERPSESESTVAAASSPLLTTSALVFSPSFENMPHLAIPWQTSGDHDTLAAAAGPAGACPLATANCASGVISHRSSLCMAGACAGTAVEDVKDDRHVNPLLHSQRGQGRKSAVLFNASAIADNGDGDGSVALQAAVDAVVCFDDLVSEDDVVGVHCQKRELHNAGGTCLSHLFRVPDDDTGAHTCTSSTRVALVSPLETPSHCTNGDSKSCQLLSPMTLEEQQDGCRGDESTHCHPQLVSHDPPHGVAAPSSLPYCVGAGGEAIVSPLPSMRARTSPAASAATSTTGVAAHVPPAYASPQMQQRQHQQQQRLYPYSATGATAAANPSIPAPSPVSQKHSSMSVTSPLNGSQQMARLQPQPPHLHHSRCPPSAAPSPHGRHTPPTTMAHPFSAGATEIATQDDVEAMRYVSPPQTTITAAHHHHHHHPSVGCGSMGRSAVLQKSADASFFATPGMGDTGTAVGAGAHTQSVSLLSSPTVQPVYFYQVPQGAMAVEPQQPQGGTNMVLYSSPQAYIGPGHVVGHLSPALPSSSASAATLGDSMRPLSTSAPDGSYRLSALTQHQQQPQVIGGCTLKPSPTAAAVVPGTSSDESDRALRNLYVRNLPPSWNTSMLRELCSRYGTVESAKVVHHPKTNKSLEYGFVLFHQQQSAATCMSMLNQAHFYAEGEEPRVLCVRRAHPTAAPGFLEEGTSEASPATGLRPFMEAAPLLGPGSRAGAAGGMLPHSITHQQPQPTRELHSPCTPMSPTASMVLLSPVCAPHFNSFELPHTVTEDPHRVQAYRHSTGDSKSMNADALPATSVPGGDSMGCTSPVTGASNNNNSSSSVVASRTALPPSLSETRTFITGKGAVATAASEPPLPGLYRDSSRIATPPHLFTHQAHQLRQQHWQESSLAYSSTSATMSVPAGAGTTVTAMTTVPSQCTGYSFNSPLSLSPNDTASLMLLSPSMPFLTVQLPQSFKPPPPPPSATPSSNESSTKPAHAGSASTNTSTRNVYVTNLPPTWNTTTLRELCSQFGDIVFASVAHHDKTNESRGYGFVLFGDERDAASCVRKVHQFHVPNSSHVLSCRFAKEKATPPIAYTMLSPPHEAGIDSLNSGSGSPLVSAAVGGLPTAETSPTTAPVISLGSDAGVAEGILDNGRAENITSVDGSDADAVCMPIDVFCTMQQRVRAQCLEHLSQQQQQQQQQRQGTAEDIESTNAFSAAEVQLDDLENMLRHCVVYGAYVPTQGYGCVRPMDCRRASLRKPITRSSTAAVAADAERLPSASFHGFSTPASSERRSAGPVISAERGDPQGEVAGGGGDTVATATLSPTVVCTHAIAVGRVLPASPAVTGAAAMRAASSTACHTTLEPLHGVDKPNAEALKQATVSEEVSAPSPASPPELWYTCTLFTSPSAAMEFVCEASKTTLGLVRSIQPNRDDWSTGYGGAVGSSPVPLSPRGNERPQDTTPPPPPPSGVGATEAQMRFGLGDQVVVLNSAPPPTSFTSLANTTTTNNTRLHSSERQPLQHHHHYQQQQQQQTQRPYRPQRLHPPHMMPPPHIWTYPLPRGDNPVASTARAGDTSFSPATGLTAALGHPLFSTRESVQQVSCLPYQKPMLCTSSSVDAPSRPSLSDTVHYAYSLNALTSSTAGASLKSPMPLMMVMGGGGGDGGGGGGGSSSGAAPLSFQQGVMASASAGAAGLYSSVASPPLGSPVSSSSVNVSTGAHALAGPASPPLGVTPNLPGMSSCYSAVINTRGLGSPHRHQAPPAPASMGVFAAMPAQASVARGNALGSPTPTVPVPSSPLLLSSPRQAPPPPPSSASIFYPFNNVLYTVPHVSDLSASATSGAADTFQGRPHS</sequence>
<dbReference type="PROSITE" id="PS50102">
    <property type="entry name" value="RRM"/>
    <property type="match status" value="2"/>
</dbReference>
<evidence type="ECO:0000313" key="6">
    <source>
        <dbReference type="Proteomes" id="UP000674318"/>
    </source>
</evidence>
<feature type="region of interest" description="Disordered" evidence="3">
    <location>
        <begin position="113"/>
        <end position="146"/>
    </location>
</feature>
<organism evidence="5 6">
    <name type="scientific">Porcisia hertigi</name>
    <dbReference type="NCBI Taxonomy" id="2761500"/>
    <lineage>
        <taxon>Eukaryota</taxon>
        <taxon>Discoba</taxon>
        <taxon>Euglenozoa</taxon>
        <taxon>Kinetoplastea</taxon>
        <taxon>Metakinetoplastina</taxon>
        <taxon>Trypanosomatida</taxon>
        <taxon>Trypanosomatidae</taxon>
        <taxon>Leishmaniinae</taxon>
        <taxon>Porcisia</taxon>
    </lineage>
</organism>
<keyword evidence="6" id="KW-1185">Reference proteome</keyword>
<dbReference type="GO" id="GO:0003723">
    <property type="term" value="F:RNA binding"/>
    <property type="evidence" value="ECO:0007669"/>
    <property type="project" value="UniProtKB-UniRule"/>
</dbReference>
<feature type="compositionally biased region" description="Polar residues" evidence="3">
    <location>
        <begin position="469"/>
        <end position="487"/>
    </location>
</feature>
<feature type="region of interest" description="Disordered" evidence="3">
    <location>
        <begin position="1086"/>
        <end position="1126"/>
    </location>
</feature>
<dbReference type="GeneID" id="94293165"/>
<dbReference type="InterPro" id="IPR012677">
    <property type="entry name" value="Nucleotide-bd_a/b_plait_sf"/>
</dbReference>
<feature type="region of interest" description="Disordered" evidence="3">
    <location>
        <begin position="29"/>
        <end position="53"/>
    </location>
</feature>
<feature type="compositionally biased region" description="Pro residues" evidence="3">
    <location>
        <begin position="1091"/>
        <end position="1100"/>
    </location>
</feature>
<reference evidence="5 6" key="1">
    <citation type="submission" date="2021-02" db="EMBL/GenBank/DDBJ databases">
        <title>Porcisia hertigi Genome sequencing and assembly.</title>
        <authorList>
            <person name="Almutairi H."/>
            <person name="Gatherer D."/>
        </authorList>
    </citation>
    <scope>NUCLEOTIDE SEQUENCE [LARGE SCALE GENOMIC DNA]</scope>
    <source>
        <strain evidence="5 6">C119</strain>
    </source>
</reference>
<feature type="compositionally biased region" description="Low complexity" evidence="3">
    <location>
        <begin position="129"/>
        <end position="146"/>
    </location>
</feature>
<dbReference type="SUPFAM" id="SSF54928">
    <property type="entry name" value="RNA-binding domain, RBD"/>
    <property type="match status" value="2"/>
</dbReference>
<dbReference type="PANTHER" id="PTHR48027">
    <property type="entry name" value="HETEROGENEOUS NUCLEAR RIBONUCLEOPROTEIN 87F-RELATED"/>
    <property type="match status" value="1"/>
</dbReference>
<feature type="region of interest" description="Disordered" evidence="3">
    <location>
        <begin position="455"/>
        <end position="520"/>
    </location>
</feature>
<dbReference type="InterPro" id="IPR035979">
    <property type="entry name" value="RBD_domain_sf"/>
</dbReference>
<evidence type="ECO:0000259" key="4">
    <source>
        <dbReference type="PROSITE" id="PS50102"/>
    </source>
</evidence>
<evidence type="ECO:0000256" key="2">
    <source>
        <dbReference type="PROSITE-ProRule" id="PRU00176"/>
    </source>
</evidence>
<dbReference type="KEGG" id="phet:94293165"/>
<dbReference type="Gene3D" id="3.30.70.330">
    <property type="match status" value="2"/>
</dbReference>
<name>A0A836LKF0_9TRYP</name>
<gene>
    <name evidence="5" type="ORF">JKF63_07147</name>
</gene>
<evidence type="ECO:0000256" key="3">
    <source>
        <dbReference type="SAM" id="MobiDB-lite"/>
    </source>
</evidence>
<dbReference type="Pfam" id="PF00076">
    <property type="entry name" value="RRM_1"/>
    <property type="match status" value="2"/>
</dbReference>
<dbReference type="InterPro" id="IPR052462">
    <property type="entry name" value="SLIRP/GR-RBP-like"/>
</dbReference>
<dbReference type="RefSeq" id="XP_067759526.1">
    <property type="nucleotide sequence ID" value="XM_067903088.1"/>
</dbReference>
<accession>A0A836LKF0</accession>
<feature type="compositionally biased region" description="Polar residues" evidence="3">
    <location>
        <begin position="1116"/>
        <end position="1126"/>
    </location>
</feature>
<protein>
    <recommendedName>
        <fullName evidence="4">RRM domain-containing protein</fullName>
    </recommendedName>
</protein>
<feature type="region of interest" description="Disordered" evidence="3">
    <location>
        <begin position="931"/>
        <end position="958"/>
    </location>
</feature>
<feature type="compositionally biased region" description="Low complexity" evidence="3">
    <location>
        <begin position="948"/>
        <end position="958"/>
    </location>
</feature>
<evidence type="ECO:0000313" key="5">
    <source>
        <dbReference type="EMBL" id="KAG5511205.1"/>
    </source>
</evidence>
<feature type="domain" description="RRM" evidence="4">
    <location>
        <begin position="729"/>
        <end position="812"/>
    </location>
</feature>
<comment type="caution">
    <text evidence="5">The sequence shown here is derived from an EMBL/GenBank/DDBJ whole genome shotgun (WGS) entry which is preliminary data.</text>
</comment>
<dbReference type="SMART" id="SM00360">
    <property type="entry name" value="RRM"/>
    <property type="match status" value="2"/>
</dbReference>
<feature type="region of interest" description="Disordered" evidence="3">
    <location>
        <begin position="1606"/>
        <end position="1693"/>
    </location>
</feature>
<dbReference type="CDD" id="cd00590">
    <property type="entry name" value="RRM_SF"/>
    <property type="match status" value="1"/>
</dbReference>
<dbReference type="InterPro" id="IPR000504">
    <property type="entry name" value="RRM_dom"/>
</dbReference>
<feature type="region of interest" description="Disordered" evidence="3">
    <location>
        <begin position="1549"/>
        <end position="1592"/>
    </location>
</feature>
<proteinExistence type="predicted"/>
<feature type="compositionally biased region" description="Low complexity" evidence="3">
    <location>
        <begin position="1645"/>
        <end position="1656"/>
    </location>
</feature>
<dbReference type="EMBL" id="JAFJZO010000006">
    <property type="protein sequence ID" value="KAG5511205.1"/>
    <property type="molecule type" value="Genomic_DNA"/>
</dbReference>
<dbReference type="Proteomes" id="UP000674318">
    <property type="component" value="Chromosome 6"/>
</dbReference>
<keyword evidence="1 2" id="KW-0694">RNA-binding</keyword>
<evidence type="ECO:0000256" key="1">
    <source>
        <dbReference type="ARBA" id="ARBA00022884"/>
    </source>
</evidence>
<dbReference type="OrthoDB" id="439808at2759"/>
<feature type="region of interest" description="Disordered" evidence="3">
    <location>
        <begin position="1899"/>
        <end position="1930"/>
    </location>
</feature>
<feature type="region of interest" description="Disordered" evidence="3">
    <location>
        <begin position="1397"/>
        <end position="1431"/>
    </location>
</feature>